<proteinExistence type="predicted"/>
<protein>
    <recommendedName>
        <fullName evidence="3">Thioredoxin domain-containing protein</fullName>
    </recommendedName>
</protein>
<feature type="compositionally biased region" description="Pro residues" evidence="1">
    <location>
        <begin position="22"/>
        <end position="39"/>
    </location>
</feature>
<dbReference type="InterPro" id="IPR036249">
    <property type="entry name" value="Thioredoxin-like_sf"/>
</dbReference>
<sequence>MSTEGPFGRRDADPPERATPAPYEPPAPPPLDPGPPRPPARASSFTWIIGVICVLGLAYVTLNTISTDAPGSRGVKVGEPLPPFAAPLATSTRRCEGRLCNPNVSRRAGDEVRRSACQVRLPDVLNSCRLAAGGPVALAFVATRSERCEEQVDVMQRLARRFPRVRFAAVSVRGEREALRATARKRGWTFPVAHDTNGAVSNVYAVAICPTITFARQGGRVAGTSLDFLDEAALSARLREIGG</sequence>
<keyword evidence="2" id="KW-0472">Membrane</keyword>
<dbReference type="InterPro" id="IPR000866">
    <property type="entry name" value="AhpC/TSA"/>
</dbReference>
<organism evidence="4">
    <name type="scientific">uncultured Solirubrobacteraceae bacterium</name>
    <dbReference type="NCBI Taxonomy" id="1162706"/>
    <lineage>
        <taxon>Bacteria</taxon>
        <taxon>Bacillati</taxon>
        <taxon>Actinomycetota</taxon>
        <taxon>Thermoleophilia</taxon>
        <taxon>Solirubrobacterales</taxon>
        <taxon>Solirubrobacteraceae</taxon>
        <taxon>environmental samples</taxon>
    </lineage>
</organism>
<evidence type="ECO:0000256" key="1">
    <source>
        <dbReference type="SAM" id="MobiDB-lite"/>
    </source>
</evidence>
<feature type="region of interest" description="Disordered" evidence="1">
    <location>
        <begin position="1"/>
        <end position="40"/>
    </location>
</feature>
<dbReference type="EMBL" id="CADCVS010000055">
    <property type="protein sequence ID" value="CAA9473550.1"/>
    <property type="molecule type" value="Genomic_DNA"/>
</dbReference>
<dbReference type="AlphaFoldDB" id="A0A6J4RGW9"/>
<feature type="transmembrane region" description="Helical" evidence="2">
    <location>
        <begin position="45"/>
        <end position="62"/>
    </location>
</feature>
<dbReference type="Pfam" id="PF00578">
    <property type="entry name" value="AhpC-TSA"/>
    <property type="match status" value="1"/>
</dbReference>
<feature type="domain" description="Thioredoxin" evidence="3">
    <location>
        <begin position="75"/>
        <end position="243"/>
    </location>
</feature>
<keyword evidence="2" id="KW-0812">Transmembrane</keyword>
<accession>A0A6J4RGW9</accession>
<dbReference type="SUPFAM" id="SSF52833">
    <property type="entry name" value="Thioredoxin-like"/>
    <property type="match status" value="1"/>
</dbReference>
<reference evidence="4" key="1">
    <citation type="submission" date="2020-02" db="EMBL/GenBank/DDBJ databases">
        <authorList>
            <person name="Meier V. D."/>
        </authorList>
    </citation>
    <scope>NUCLEOTIDE SEQUENCE</scope>
    <source>
        <strain evidence="4">AVDCRST_MAG30</strain>
    </source>
</reference>
<dbReference type="InterPro" id="IPR013766">
    <property type="entry name" value="Thioredoxin_domain"/>
</dbReference>
<gene>
    <name evidence="4" type="ORF">AVDCRST_MAG30-283</name>
</gene>
<evidence type="ECO:0000259" key="3">
    <source>
        <dbReference type="PROSITE" id="PS51352"/>
    </source>
</evidence>
<dbReference type="PROSITE" id="PS51352">
    <property type="entry name" value="THIOREDOXIN_2"/>
    <property type="match status" value="1"/>
</dbReference>
<dbReference type="GO" id="GO:0016209">
    <property type="term" value="F:antioxidant activity"/>
    <property type="evidence" value="ECO:0007669"/>
    <property type="project" value="InterPro"/>
</dbReference>
<dbReference type="Gene3D" id="3.40.30.10">
    <property type="entry name" value="Glutaredoxin"/>
    <property type="match status" value="1"/>
</dbReference>
<keyword evidence="2" id="KW-1133">Transmembrane helix</keyword>
<name>A0A6J4RGW9_9ACTN</name>
<evidence type="ECO:0000256" key="2">
    <source>
        <dbReference type="SAM" id="Phobius"/>
    </source>
</evidence>
<dbReference type="GO" id="GO:0016491">
    <property type="term" value="F:oxidoreductase activity"/>
    <property type="evidence" value="ECO:0007669"/>
    <property type="project" value="InterPro"/>
</dbReference>
<evidence type="ECO:0000313" key="4">
    <source>
        <dbReference type="EMBL" id="CAA9473550.1"/>
    </source>
</evidence>
<feature type="compositionally biased region" description="Basic and acidic residues" evidence="1">
    <location>
        <begin position="7"/>
        <end position="16"/>
    </location>
</feature>